<dbReference type="Proteomes" id="UP000769157">
    <property type="component" value="Unassembled WGS sequence"/>
</dbReference>
<dbReference type="SUPFAM" id="SSF56752">
    <property type="entry name" value="D-aminoacid aminotransferase-like PLP-dependent enzymes"/>
    <property type="match status" value="1"/>
</dbReference>
<reference evidence="10" key="1">
    <citation type="journal article" date="2021" name="Open Biol.">
        <title>Shared evolutionary footprints suggest mitochondrial oxidative damage underlies multiple complex I losses in fungi.</title>
        <authorList>
            <person name="Schikora-Tamarit M.A."/>
            <person name="Marcet-Houben M."/>
            <person name="Nosek J."/>
            <person name="Gabaldon T."/>
        </authorList>
    </citation>
    <scope>NUCLEOTIDE SEQUENCE</scope>
    <source>
        <strain evidence="10">CBS6075</strain>
    </source>
</reference>
<dbReference type="InterPro" id="IPR019039">
    <property type="entry name" value="T4-Rnl1-like_N"/>
</dbReference>
<accession>A0A9P8P119</accession>
<evidence type="ECO:0000259" key="8">
    <source>
        <dbReference type="Pfam" id="PF08303"/>
    </source>
</evidence>
<dbReference type="GO" id="GO:0006388">
    <property type="term" value="P:tRNA splicing, via endonucleolytic cleavage and ligation"/>
    <property type="evidence" value="ECO:0007669"/>
    <property type="project" value="InterPro"/>
</dbReference>
<comment type="subcellular location">
    <subcellularLocation>
        <location evidence="1">Membrane</location>
        <topology evidence="1">Multi-pass membrane protein</topology>
    </subcellularLocation>
</comment>
<comment type="caution">
    <text evidence="10">The sequence shown here is derived from an EMBL/GenBank/DDBJ whole genome shotgun (WGS) entry which is preliminary data.</text>
</comment>
<dbReference type="InterPro" id="IPR027417">
    <property type="entry name" value="P-loop_NTPase"/>
</dbReference>
<evidence type="ECO:0000256" key="5">
    <source>
        <dbReference type="PROSITE-ProRule" id="PRU00282"/>
    </source>
</evidence>
<dbReference type="OrthoDB" id="276239at2759"/>
<evidence type="ECO:0000259" key="7">
    <source>
        <dbReference type="Pfam" id="PF08302"/>
    </source>
</evidence>
<keyword evidence="3" id="KW-1133">Transmembrane helix</keyword>
<dbReference type="InterPro" id="IPR018108">
    <property type="entry name" value="MCP_transmembrane"/>
</dbReference>
<dbReference type="GO" id="GO:0005634">
    <property type="term" value="C:nucleus"/>
    <property type="evidence" value="ECO:0007669"/>
    <property type="project" value="TreeGrafter"/>
</dbReference>
<dbReference type="GeneID" id="70236963"/>
<evidence type="ECO:0000256" key="2">
    <source>
        <dbReference type="ARBA" id="ARBA00022692"/>
    </source>
</evidence>
<dbReference type="InterPro" id="IPR036038">
    <property type="entry name" value="Aminotransferase-like"/>
</dbReference>
<dbReference type="InterPro" id="IPR015966">
    <property type="entry name" value="tRNA_lig_kin_fungi"/>
</dbReference>
<feature type="region of interest" description="Disordered" evidence="6">
    <location>
        <begin position="269"/>
        <end position="301"/>
    </location>
</feature>
<feature type="repeat" description="Solcar" evidence="5">
    <location>
        <begin position="799"/>
        <end position="879"/>
    </location>
</feature>
<reference evidence="10" key="2">
    <citation type="submission" date="2021-01" db="EMBL/GenBank/DDBJ databases">
        <authorList>
            <person name="Schikora-Tamarit M.A."/>
        </authorList>
    </citation>
    <scope>NUCLEOTIDE SEQUENCE</scope>
    <source>
        <strain evidence="10">CBS6075</strain>
    </source>
</reference>
<dbReference type="PROSITE" id="PS50920">
    <property type="entry name" value="SOLCAR"/>
    <property type="match status" value="3"/>
</dbReference>
<proteinExistence type="predicted"/>
<evidence type="ECO:0000313" key="10">
    <source>
        <dbReference type="EMBL" id="KAH3663598.1"/>
    </source>
</evidence>
<dbReference type="GO" id="GO:0005524">
    <property type="term" value="F:ATP binding"/>
    <property type="evidence" value="ECO:0007669"/>
    <property type="project" value="InterPro"/>
</dbReference>
<evidence type="ECO:0000256" key="6">
    <source>
        <dbReference type="SAM" id="MobiDB-lite"/>
    </source>
</evidence>
<dbReference type="Pfam" id="PF00153">
    <property type="entry name" value="Mito_carr"/>
    <property type="match status" value="2"/>
</dbReference>
<dbReference type="RefSeq" id="XP_046059934.1">
    <property type="nucleotide sequence ID" value="XM_046206139.1"/>
</dbReference>
<organism evidence="10 11">
    <name type="scientific">Ogataea philodendri</name>
    <dbReference type="NCBI Taxonomy" id="1378263"/>
    <lineage>
        <taxon>Eukaryota</taxon>
        <taxon>Fungi</taxon>
        <taxon>Dikarya</taxon>
        <taxon>Ascomycota</taxon>
        <taxon>Saccharomycotina</taxon>
        <taxon>Pichiomycetes</taxon>
        <taxon>Pichiales</taxon>
        <taxon>Pichiaceae</taxon>
        <taxon>Ogataea</taxon>
    </lineage>
</organism>
<dbReference type="Gene3D" id="1.50.40.10">
    <property type="entry name" value="Mitochondrial carrier domain"/>
    <property type="match status" value="1"/>
</dbReference>
<evidence type="ECO:0000256" key="4">
    <source>
        <dbReference type="ARBA" id="ARBA00023136"/>
    </source>
</evidence>
<keyword evidence="4 5" id="KW-0472">Membrane</keyword>
<feature type="repeat" description="Solcar" evidence="5">
    <location>
        <begin position="1029"/>
        <end position="1114"/>
    </location>
</feature>
<dbReference type="PANTHER" id="PTHR32004:SF1">
    <property type="entry name" value="TRNA LIGASE"/>
    <property type="match status" value="1"/>
</dbReference>
<evidence type="ECO:0000259" key="9">
    <source>
        <dbReference type="Pfam" id="PF09511"/>
    </source>
</evidence>
<dbReference type="Gene3D" id="3.40.50.300">
    <property type="entry name" value="P-loop containing nucleotide triphosphate hydrolases"/>
    <property type="match status" value="1"/>
</dbReference>
<keyword evidence="2 5" id="KW-0812">Transmembrane</keyword>
<dbReference type="PANTHER" id="PTHR32004">
    <property type="entry name" value="TRNA LIGASE"/>
    <property type="match status" value="1"/>
</dbReference>
<dbReference type="Pfam" id="PF01063">
    <property type="entry name" value="Aminotran_4"/>
    <property type="match status" value="1"/>
</dbReference>
<gene>
    <name evidence="10" type="ORF">OGAPHI_004999</name>
</gene>
<feature type="domain" description="tRNA ligase phosphodiesterase" evidence="7">
    <location>
        <begin position="1640"/>
        <end position="1849"/>
    </location>
</feature>
<dbReference type="GO" id="GO:0003972">
    <property type="term" value="F:RNA ligase (ATP) activity"/>
    <property type="evidence" value="ECO:0007669"/>
    <property type="project" value="InterPro"/>
</dbReference>
<dbReference type="GO" id="GO:0016020">
    <property type="term" value="C:membrane"/>
    <property type="evidence" value="ECO:0007669"/>
    <property type="project" value="UniProtKB-SubCell"/>
</dbReference>
<dbReference type="SUPFAM" id="SSF103506">
    <property type="entry name" value="Mitochondrial carrier"/>
    <property type="match status" value="1"/>
</dbReference>
<dbReference type="EMBL" id="JAEUBE010000366">
    <property type="protein sequence ID" value="KAH3663598.1"/>
    <property type="molecule type" value="Genomic_DNA"/>
</dbReference>
<feature type="domain" description="T4 RNA ligase 1-like N-terminal" evidence="9">
    <location>
        <begin position="1148"/>
        <end position="1370"/>
    </location>
</feature>
<dbReference type="Pfam" id="PF08303">
    <property type="entry name" value="tRNA_lig_kinase"/>
    <property type="match status" value="1"/>
</dbReference>
<dbReference type="Pfam" id="PF08302">
    <property type="entry name" value="tRNA_lig_CPD"/>
    <property type="match status" value="1"/>
</dbReference>
<evidence type="ECO:0000256" key="1">
    <source>
        <dbReference type="ARBA" id="ARBA00004141"/>
    </source>
</evidence>
<dbReference type="InterPro" id="IPR023395">
    <property type="entry name" value="MCP_dom_sf"/>
</dbReference>
<feature type="repeat" description="Solcar" evidence="5">
    <location>
        <begin position="887"/>
        <end position="1020"/>
    </location>
</feature>
<dbReference type="InterPro" id="IPR043132">
    <property type="entry name" value="BCAT-like_C"/>
</dbReference>
<feature type="domain" description="tRNA ligase kinase" evidence="8">
    <location>
        <begin position="1471"/>
        <end position="1636"/>
    </location>
</feature>
<name>A0A9P8P119_9ASCO</name>
<dbReference type="Gene3D" id="3.30.470.10">
    <property type="match status" value="1"/>
</dbReference>
<dbReference type="InterPro" id="IPR001544">
    <property type="entry name" value="Aminotrans_IV"/>
</dbReference>
<dbReference type="Gene3D" id="3.20.10.10">
    <property type="entry name" value="D-amino Acid Aminotransferase, subunit A, domain 2"/>
    <property type="match status" value="1"/>
</dbReference>
<keyword evidence="11" id="KW-1185">Reference proteome</keyword>
<evidence type="ECO:0000313" key="11">
    <source>
        <dbReference type="Proteomes" id="UP000769157"/>
    </source>
</evidence>
<protein>
    <submittedName>
        <fullName evidence="10">Uncharacterized protein</fullName>
    </submittedName>
</protein>
<sequence>MSPRWMLLDTGSFWNFGFLSFTTMVPKRAPWTRPEEMNACLPHPRLRASWANVQHSPSPTFLPFCASDQPATCSPYTAAPSSRSAFDACGGGTNLVSWSADCAGSPALSQVNLILVVERSLLRNTRTLKFSLEFTGGCQLDLAADLGGGTDGLLRDLGAGEAGEAVPELNADDLDFGGVGGAEWLGLCCCSFKVSKFEVSVLVKDSGTGFGLRAGFGFTTGGVPFRSGRGGGVADFCESDLSRTRGFGGARVLSSCTTECWGEMPGLFGSGGASSSTEETEFPRDGREGSGGASSSSDDNGVLLDTVEERCPSGREGVVEGVRSSLMEACDLFLLIWTGGGGNLDATAENEVRTGSVGLGAGLCSVLGESCGSVFFRLFLQDATTFSSSAGSGAVTTVRSGFLALIGGGIFGLGFNAGFSDDMAVIRRVRPHSYFPNITMSVEELAAKIVKEQLAVPLGHENKEFQVLSTVRYDPLLYSGKLPLGEALTHTPLDKSLFFLFKYHVERLNRSIDYFKIPSPKVTEAGLLSRLSEALQDKPKNQTYKLRVLIDKTGNTEVQAIPISVPLNLSLDAPVTWTVYMDSEPTMISPFTSFKSTNRPHYDAARKRKIPEGSQNVEVVLFNHADQITETSICNIAFLQPAKNPLTNEVTTKWTTPVLSSGCLRGVTRAYLLETEQIVEGHIPKSSVKNGDQPKIYSASASESVLSLQSASSWTLGLAFHANPRPAAPIINRSFAPSPTATELARLTPCLAASSSSTAFFLLPSTISPAGSPLSTSVPSTTWVLSWLANASPPLQDNTDLLSAMIAGSGAAVVQTVLTYPFEYLKTTTQITNKALTSIKYDIPTHNLRSLFVGCGGLAGGNALKASSRFLIFNQLSETMGTYGGKTTAPQVVVAGLMTGFLETLVVIPFENIKTRMIENSMETHGYKLPIPNYYPSAQADKTEKHRLTKRPGESKLVNPRQKYIEYYRANPSTTFLRAVKEIYETAGLSGFKRGSLITIFRQVMNSMVWFSTYNFLQQFIDPTRDSITDLELMGMGVASSCAVVAITQPIDVVKTRMQTKNYKPIYRDIMTLIVKTFMQEGARKLWSGWMPRLVKVSCSSSVTLMTGAKRGAVKKFTNKVNGTDIEISSWKFNEWDYSSNKVQLPIYARGLFTTADRIVCRGYDKFYNVDELGWVSRKALRETITGPCTLTVKANGCIVFVSGLADGTLVVCSKHSTGARSDLSRNHALAAQEALERQLRAAGHEPTELAMLLYRLKLTAVAEYCDDSFEEHILEYSNERAGLYLHGLNFNTCKFRTCSMEQVAQLAEKFGFKTIESIELSSITETFEFLDKVAETGIYNGEEIEGFVVRCKRDGDDFFFKYKFDEPYLLYRQLREVTKQYLTKGLENVSFRNHKLICMDYLRFVIPLFEESPELKEDYLRDRGIIKLRKMYINHKQKTGKQIIEEEASLEKLDEDLKAAEYGAEPCKYVLVTVATIGCGKTTTSLTLSNMYPDLIGVVQSDDIPSPIKDKQVAKCLEVLVEKPIVILDRNNHKFIERQQTFEYFANLNKLIPSSKLKFVCLNFLGGINKSDPKLWKITSSRVMERGNNHQSIKVEDNGTYKVEMIMKGFLGRFQPVDVSQSPDSHFDYVIDLKVSQESSLDNAVHIANKLREIASDLSIPPPSPEKARIAFEQARVYKPTVNKIVRTKKEKPQYFGIEVSSLDGLPALEHIPFYQQLKANGRVQNGFHVTLIHIATTKKNEPVKKIYQNYCNLIKNVDKTSEKMLLSYKADIKLLRVCWNSQVMCIEVEVTGISLNGENIIDELGVGNKHPHITVGTISASVGAKESNSILEELYEFGPENIKVEELGVELHDLPLFVRY</sequence>
<dbReference type="InterPro" id="IPR043131">
    <property type="entry name" value="BCAT-like_N"/>
</dbReference>
<dbReference type="InterPro" id="IPR015965">
    <property type="entry name" value="tRNA_lig_PDEase"/>
</dbReference>
<dbReference type="Pfam" id="PF09511">
    <property type="entry name" value="RNA_lig_T4_1"/>
    <property type="match status" value="1"/>
</dbReference>
<evidence type="ECO:0000256" key="3">
    <source>
        <dbReference type="ARBA" id="ARBA00022989"/>
    </source>
</evidence>